<proteinExistence type="predicted"/>
<keyword evidence="2" id="KW-0808">Transferase</keyword>
<dbReference type="EMBL" id="CP112932">
    <property type="protein sequence ID" value="WPY00544.1"/>
    <property type="molecule type" value="Genomic_DNA"/>
</dbReference>
<dbReference type="CDD" id="cd18103">
    <property type="entry name" value="SpoU-like_RlmB"/>
    <property type="match status" value="1"/>
</dbReference>
<evidence type="ECO:0000256" key="2">
    <source>
        <dbReference type="ARBA" id="ARBA00022679"/>
    </source>
</evidence>
<dbReference type="Gene3D" id="3.30.1330.30">
    <property type="match status" value="1"/>
</dbReference>
<organism evidence="4 5">
    <name type="scientific">Candidatus Trichorickettsia mobilis</name>
    <dbReference type="NCBI Taxonomy" id="1346319"/>
    <lineage>
        <taxon>Bacteria</taxon>
        <taxon>Pseudomonadati</taxon>
        <taxon>Pseudomonadota</taxon>
        <taxon>Alphaproteobacteria</taxon>
        <taxon>Rickettsiales</taxon>
        <taxon>Rickettsiaceae</taxon>
        <taxon>Rickettsieae</taxon>
        <taxon>Candidatus Trichorickettsia</taxon>
    </lineage>
</organism>
<dbReference type="Proteomes" id="UP001326613">
    <property type="component" value="Chromosome"/>
</dbReference>
<dbReference type="Pfam" id="PF00588">
    <property type="entry name" value="SpoU_methylase"/>
    <property type="match status" value="1"/>
</dbReference>
<evidence type="ECO:0000313" key="5">
    <source>
        <dbReference type="Proteomes" id="UP001326613"/>
    </source>
</evidence>
<accession>A0ABZ0UR76</accession>
<dbReference type="Gene3D" id="3.40.1280.10">
    <property type="match status" value="1"/>
</dbReference>
<dbReference type="InterPro" id="IPR029064">
    <property type="entry name" value="Ribosomal_eL30-like_sf"/>
</dbReference>
<name>A0ABZ0UR76_9RICK</name>
<dbReference type="SUPFAM" id="SSF75217">
    <property type="entry name" value="alpha/beta knot"/>
    <property type="match status" value="1"/>
</dbReference>
<dbReference type="InterPro" id="IPR029026">
    <property type="entry name" value="tRNA_m1G_MTases_N"/>
</dbReference>
<evidence type="ECO:0000256" key="1">
    <source>
        <dbReference type="ARBA" id="ARBA00022603"/>
    </source>
</evidence>
<dbReference type="SMART" id="SM00967">
    <property type="entry name" value="SpoU_sub_bind"/>
    <property type="match status" value="1"/>
</dbReference>
<reference evidence="4 5" key="1">
    <citation type="submission" date="2022-10" db="EMBL/GenBank/DDBJ databases">
        <title>Host association and intracellularity evolved multiple times independently in the Rickettsiales.</title>
        <authorList>
            <person name="Castelli M."/>
            <person name="Nardi T."/>
            <person name="Gammuto L."/>
            <person name="Bellinzona G."/>
            <person name="Sabaneyeva E."/>
            <person name="Potekhin A."/>
            <person name="Serra V."/>
            <person name="Petroni G."/>
            <person name="Sassera D."/>
        </authorList>
    </citation>
    <scope>NUCLEOTIDE SEQUENCE [LARGE SCALE GENOMIC DNA]</scope>
    <source>
        <strain evidence="4 5">Kr 154-4</strain>
    </source>
</reference>
<dbReference type="RefSeq" id="WP_323738601.1">
    <property type="nucleotide sequence ID" value="NZ_CP112932.1"/>
</dbReference>
<dbReference type="InterPro" id="IPR001537">
    <property type="entry name" value="SpoU_MeTrfase"/>
</dbReference>
<dbReference type="PANTHER" id="PTHR46429">
    <property type="entry name" value="23S RRNA (GUANOSINE-2'-O-)-METHYLTRANSFERASE RLMB"/>
    <property type="match status" value="1"/>
</dbReference>
<protein>
    <submittedName>
        <fullName evidence="4">23S rRNA (Guanosine-2'-O-)-methyltransferase RlmB</fullName>
    </submittedName>
</protein>
<keyword evidence="1" id="KW-0489">Methyltransferase</keyword>
<dbReference type="InterPro" id="IPR013123">
    <property type="entry name" value="SpoU_subst-bd"/>
</dbReference>
<dbReference type="PANTHER" id="PTHR46429:SF1">
    <property type="entry name" value="23S RRNA (GUANOSINE-2'-O-)-METHYLTRANSFERASE RLMB"/>
    <property type="match status" value="1"/>
</dbReference>
<sequence>MTNNQHSKTLAKSYYMYGKHPVLAALNNQHRNVEQLFCDQEFFNIHKKIISSYKYEIVTNHNLNQFLKQPCNHQGIIAKVQSVFCNNIDDLVFTDNSKLVILDQITDPQNIGSIIRSAAAFGIQAIIMPTHHTPDENATIAKAASGALEFVKIVKVTNLQQIMKTLKNLGFWIIGFDGNTTEYPRDNLFTGKIIMVFGSEDTGMRRLTAETCDYLIKIPISKNIESLNVANAATIAFYLSCSIPLELQELGCRTSDLRVLT</sequence>
<gene>
    <name evidence="4" type="ORF">Trichorick_00424</name>
</gene>
<dbReference type="InterPro" id="IPR004441">
    <property type="entry name" value="rRNA_MeTrfase_TrmH"/>
</dbReference>
<keyword evidence="5" id="KW-1185">Reference proteome</keyword>
<dbReference type="NCBIfam" id="TIGR00186">
    <property type="entry name" value="rRNA_methyl_3"/>
    <property type="match status" value="1"/>
</dbReference>
<dbReference type="Pfam" id="PF08032">
    <property type="entry name" value="SpoU_sub_bind"/>
    <property type="match status" value="1"/>
</dbReference>
<evidence type="ECO:0000259" key="3">
    <source>
        <dbReference type="SMART" id="SM00967"/>
    </source>
</evidence>
<feature type="domain" description="RNA 2-O ribose methyltransferase substrate binding" evidence="3">
    <location>
        <begin position="15"/>
        <end position="86"/>
    </location>
</feature>
<dbReference type="SUPFAM" id="SSF55315">
    <property type="entry name" value="L30e-like"/>
    <property type="match status" value="1"/>
</dbReference>
<evidence type="ECO:0000313" key="4">
    <source>
        <dbReference type="EMBL" id="WPY00544.1"/>
    </source>
</evidence>
<dbReference type="InterPro" id="IPR029028">
    <property type="entry name" value="Alpha/beta_knot_MTases"/>
</dbReference>